<sequence length="189" mass="22345">MSELLKKQFQAIISVSSEEFDYILGHFSHKKFKKHQYLVQAGDLVHYDYFVLSGCVKSYFTDESGKTHILLFGIPDWWITDYEAYYFQKKATVNIDCIAETEVLCLSHINREKLCQEFHALEHFFRKKTNRRNVVLQNRILTLLSSSAKERYEQFIVDYPDLVQQLPKHLLASYLGVTRETLSRLYHAH</sequence>
<evidence type="ECO:0000313" key="2">
    <source>
        <dbReference type="EMBL" id="MFD2549433.1"/>
    </source>
</evidence>
<keyword evidence="3" id="KW-1185">Reference proteome</keyword>
<dbReference type="InterPro" id="IPR018490">
    <property type="entry name" value="cNMP-bd_dom_sf"/>
</dbReference>
<dbReference type="EMBL" id="JBHULR010000015">
    <property type="protein sequence ID" value="MFD2549433.1"/>
    <property type="molecule type" value="Genomic_DNA"/>
</dbReference>
<dbReference type="Pfam" id="PF00027">
    <property type="entry name" value="cNMP_binding"/>
    <property type="match status" value="1"/>
</dbReference>
<dbReference type="RefSeq" id="WP_380905750.1">
    <property type="nucleotide sequence ID" value="NZ_JBHUEG010000012.1"/>
</dbReference>
<feature type="domain" description="Cyclic nucleotide-binding" evidence="1">
    <location>
        <begin position="30"/>
        <end position="116"/>
    </location>
</feature>
<dbReference type="Proteomes" id="UP001597545">
    <property type="component" value="Unassembled WGS sequence"/>
</dbReference>
<protein>
    <submittedName>
        <fullName evidence="2">Crp/Fnr family transcriptional regulator</fullName>
    </submittedName>
</protein>
<dbReference type="CDD" id="cd00038">
    <property type="entry name" value="CAP_ED"/>
    <property type="match status" value="1"/>
</dbReference>
<evidence type="ECO:0000313" key="3">
    <source>
        <dbReference type="Proteomes" id="UP001597545"/>
    </source>
</evidence>
<dbReference type="Gene3D" id="2.60.120.10">
    <property type="entry name" value="Jelly Rolls"/>
    <property type="match status" value="1"/>
</dbReference>
<comment type="caution">
    <text evidence="2">The sequence shown here is derived from an EMBL/GenBank/DDBJ whole genome shotgun (WGS) entry which is preliminary data.</text>
</comment>
<dbReference type="SUPFAM" id="SSF51206">
    <property type="entry name" value="cAMP-binding domain-like"/>
    <property type="match status" value="1"/>
</dbReference>
<proteinExistence type="predicted"/>
<organism evidence="2 3">
    <name type="scientific">Sphingobacterium suaedae</name>
    <dbReference type="NCBI Taxonomy" id="1686402"/>
    <lineage>
        <taxon>Bacteria</taxon>
        <taxon>Pseudomonadati</taxon>
        <taxon>Bacteroidota</taxon>
        <taxon>Sphingobacteriia</taxon>
        <taxon>Sphingobacteriales</taxon>
        <taxon>Sphingobacteriaceae</taxon>
        <taxon>Sphingobacterium</taxon>
    </lineage>
</organism>
<evidence type="ECO:0000259" key="1">
    <source>
        <dbReference type="Pfam" id="PF00027"/>
    </source>
</evidence>
<reference evidence="3" key="1">
    <citation type="journal article" date="2019" name="Int. J. Syst. Evol. Microbiol.">
        <title>The Global Catalogue of Microorganisms (GCM) 10K type strain sequencing project: providing services to taxonomists for standard genome sequencing and annotation.</title>
        <authorList>
            <consortium name="The Broad Institute Genomics Platform"/>
            <consortium name="The Broad Institute Genome Sequencing Center for Infectious Disease"/>
            <person name="Wu L."/>
            <person name="Ma J."/>
        </authorList>
    </citation>
    <scope>NUCLEOTIDE SEQUENCE [LARGE SCALE GENOMIC DNA]</scope>
    <source>
        <strain evidence="3">KCTC 42662</strain>
    </source>
</reference>
<gene>
    <name evidence="2" type="ORF">ACFSR5_17425</name>
</gene>
<dbReference type="InterPro" id="IPR014710">
    <property type="entry name" value="RmlC-like_jellyroll"/>
</dbReference>
<dbReference type="InterPro" id="IPR000595">
    <property type="entry name" value="cNMP-bd_dom"/>
</dbReference>
<accession>A0ABW5KM81</accession>
<name>A0ABW5KM81_9SPHI</name>